<evidence type="ECO:0000256" key="10">
    <source>
        <dbReference type="ARBA" id="ARBA00023180"/>
    </source>
</evidence>
<feature type="chain" id="PRO_5042318077" description="CLIP domain-containing serine protease" evidence="13">
    <location>
        <begin position="29"/>
        <end position="370"/>
    </location>
</feature>
<evidence type="ECO:0000256" key="6">
    <source>
        <dbReference type="ARBA" id="ARBA00022801"/>
    </source>
</evidence>
<comment type="domain">
    <text evidence="13">The clip domain consists of 35-55 residues which are 'knitted' together usually by 3 conserved disulfide bonds forming a clip-like compact structure.</text>
</comment>
<dbReference type="Pfam" id="PF00089">
    <property type="entry name" value="Trypsin"/>
    <property type="match status" value="1"/>
</dbReference>
<organism evidence="16 17">
    <name type="scientific">Anopheles atroparvus</name>
    <name type="common">European mosquito</name>
    <dbReference type="NCBI Taxonomy" id="41427"/>
    <lineage>
        <taxon>Eukaryota</taxon>
        <taxon>Metazoa</taxon>
        <taxon>Ecdysozoa</taxon>
        <taxon>Arthropoda</taxon>
        <taxon>Hexapoda</taxon>
        <taxon>Insecta</taxon>
        <taxon>Pterygota</taxon>
        <taxon>Neoptera</taxon>
        <taxon>Endopterygota</taxon>
        <taxon>Diptera</taxon>
        <taxon>Nematocera</taxon>
        <taxon>Culicoidea</taxon>
        <taxon>Culicidae</taxon>
        <taxon>Anophelinae</taxon>
        <taxon>Anopheles</taxon>
    </lineage>
</organism>
<evidence type="ECO:0000256" key="7">
    <source>
        <dbReference type="ARBA" id="ARBA00022825"/>
    </source>
</evidence>
<keyword evidence="9" id="KW-1015">Disulfide bond</keyword>
<keyword evidence="2 13" id="KW-0964">Secreted</keyword>
<keyword evidence="17" id="KW-1185">Reference proteome</keyword>
<dbReference type="InterPro" id="IPR022700">
    <property type="entry name" value="CLIP"/>
</dbReference>
<sequence>MVVDSVAGARLGLLAACLLAAVGQTVFALELGQSCTNPRGESGQCILFRDCPPLVAIFGKPVPTPDDTQFLEDSRCGKLERKTLVCCPGVAPPPPSSSGSSVLPTAPQCGIQLTDRIHGGQPTEIDEFPWAVLIEYEKPNGRFGFHCGGSLINERYVLTAAHCISSIPRNWKVHRVRLGEWDLSSDRDCNADGDCNVAPIDMDIEKIVVHSGYDTQDKNHLNDIALIRMARNVDYSESVRAICLPLSNTAIKTNHVGTSSLAAGWGKTESASASQKKLKVELTVKSLQECSPVYQRNGIFLKPTQLCAGGLKGKDTCSGDSGGPLMRQFAGAWYLIAVVSFGPSKCGTADVPGVYTDVAKFADWIRENVY</sequence>
<dbReference type="SUPFAM" id="SSF50494">
    <property type="entry name" value="Trypsin-like serine proteases"/>
    <property type="match status" value="1"/>
</dbReference>
<proteinExistence type="inferred from homology"/>
<evidence type="ECO:0000256" key="12">
    <source>
        <dbReference type="RuleBase" id="RU363034"/>
    </source>
</evidence>
<evidence type="ECO:0000259" key="14">
    <source>
        <dbReference type="PROSITE" id="PS50240"/>
    </source>
</evidence>
<protein>
    <recommendedName>
        <fullName evidence="13">CLIP domain-containing serine protease</fullName>
        <ecNumber evidence="12">3.4.21.-</ecNumber>
    </recommendedName>
</protein>
<feature type="domain" description="Peptidase S1" evidence="14">
    <location>
        <begin position="117"/>
        <end position="370"/>
    </location>
</feature>
<dbReference type="Proteomes" id="UP000075880">
    <property type="component" value="Unassembled WGS sequence"/>
</dbReference>
<dbReference type="Gene3D" id="2.40.10.10">
    <property type="entry name" value="Trypsin-like serine proteases"/>
    <property type="match status" value="2"/>
</dbReference>
<dbReference type="InterPro" id="IPR001254">
    <property type="entry name" value="Trypsin_dom"/>
</dbReference>
<evidence type="ECO:0000256" key="2">
    <source>
        <dbReference type="ARBA" id="ARBA00022525"/>
    </source>
</evidence>
<evidence type="ECO:0000256" key="11">
    <source>
        <dbReference type="ARBA" id="ARBA00024195"/>
    </source>
</evidence>
<dbReference type="GO" id="GO:0004252">
    <property type="term" value="F:serine-type endopeptidase activity"/>
    <property type="evidence" value="ECO:0007669"/>
    <property type="project" value="UniProtKB-UniRule"/>
</dbReference>
<evidence type="ECO:0000256" key="5">
    <source>
        <dbReference type="ARBA" id="ARBA00022729"/>
    </source>
</evidence>
<dbReference type="EC" id="3.4.21.-" evidence="12"/>
<dbReference type="GO" id="GO:0005576">
    <property type="term" value="C:extracellular region"/>
    <property type="evidence" value="ECO:0007669"/>
    <property type="project" value="UniProtKB-SubCell"/>
</dbReference>
<dbReference type="InterPro" id="IPR038565">
    <property type="entry name" value="CLIP_sf"/>
</dbReference>
<comment type="similarity">
    <text evidence="11 13">Belongs to the peptidase S1 family. CLIP subfamily.</text>
</comment>
<keyword evidence="3" id="KW-0399">Innate immunity</keyword>
<dbReference type="PROSITE" id="PS51888">
    <property type="entry name" value="CLIP"/>
    <property type="match status" value="1"/>
</dbReference>
<dbReference type="FunFam" id="2.40.10.10:FF:000028">
    <property type="entry name" value="Serine protease easter"/>
    <property type="match status" value="1"/>
</dbReference>
<dbReference type="SMART" id="SM00680">
    <property type="entry name" value="CLIP"/>
    <property type="match status" value="1"/>
</dbReference>
<dbReference type="PROSITE" id="PS00134">
    <property type="entry name" value="TRYPSIN_HIS"/>
    <property type="match status" value="1"/>
</dbReference>
<evidence type="ECO:0000313" key="17">
    <source>
        <dbReference type="Proteomes" id="UP000075880"/>
    </source>
</evidence>
<evidence type="ECO:0000256" key="9">
    <source>
        <dbReference type="ARBA" id="ARBA00023157"/>
    </source>
</evidence>
<comment type="subcellular location">
    <subcellularLocation>
        <location evidence="1 13">Secreted</location>
    </subcellularLocation>
</comment>
<keyword evidence="7 12" id="KW-0720">Serine protease</keyword>
<dbReference type="CDD" id="cd00190">
    <property type="entry name" value="Tryp_SPc"/>
    <property type="match status" value="1"/>
</dbReference>
<dbReference type="InterPro" id="IPR051487">
    <property type="entry name" value="Ser/Thr_Proteases_Immune/Dev"/>
</dbReference>
<evidence type="ECO:0000256" key="4">
    <source>
        <dbReference type="ARBA" id="ARBA00022670"/>
    </source>
</evidence>
<accession>A0AAG5CTH0</accession>
<dbReference type="GO" id="GO:0045087">
    <property type="term" value="P:innate immune response"/>
    <property type="evidence" value="ECO:0007669"/>
    <property type="project" value="UniProtKB-KW"/>
</dbReference>
<dbReference type="PROSITE" id="PS50240">
    <property type="entry name" value="TRYPSIN_DOM"/>
    <property type="match status" value="1"/>
</dbReference>
<dbReference type="InterPro" id="IPR018114">
    <property type="entry name" value="TRYPSIN_HIS"/>
</dbReference>
<feature type="signal peptide" evidence="13">
    <location>
        <begin position="1"/>
        <end position="28"/>
    </location>
</feature>
<name>A0AAG5CTH0_ANOAO</name>
<keyword evidence="4 12" id="KW-0645">Protease</keyword>
<dbReference type="EnsemblMetazoa" id="ENSAATROPT002198">
    <property type="protein sequence ID" value="ENSAATROPP002110"/>
    <property type="gene ID" value="ENSAATROPG001727"/>
</dbReference>
<dbReference type="PANTHER" id="PTHR24256">
    <property type="entry name" value="TRYPTASE-RELATED"/>
    <property type="match status" value="1"/>
</dbReference>
<dbReference type="FunFam" id="2.40.10.10:FF:000002">
    <property type="entry name" value="Transmembrane protease serine"/>
    <property type="match status" value="1"/>
</dbReference>
<keyword evidence="8" id="KW-0391">Immunity</keyword>
<dbReference type="InterPro" id="IPR033116">
    <property type="entry name" value="TRYPSIN_SER"/>
</dbReference>
<dbReference type="SMART" id="SM00020">
    <property type="entry name" value="Tryp_SPc"/>
    <property type="match status" value="1"/>
</dbReference>
<dbReference type="Gene3D" id="3.30.1640.30">
    <property type="match status" value="1"/>
</dbReference>
<dbReference type="Pfam" id="PF12032">
    <property type="entry name" value="CLIP"/>
    <property type="match status" value="1"/>
</dbReference>
<evidence type="ECO:0000256" key="13">
    <source>
        <dbReference type="RuleBase" id="RU366078"/>
    </source>
</evidence>
<dbReference type="InterPro" id="IPR009003">
    <property type="entry name" value="Peptidase_S1_PA"/>
</dbReference>
<dbReference type="PRINTS" id="PR00722">
    <property type="entry name" value="CHYMOTRYPSIN"/>
</dbReference>
<evidence type="ECO:0000256" key="8">
    <source>
        <dbReference type="ARBA" id="ARBA00022859"/>
    </source>
</evidence>
<keyword evidence="5 13" id="KW-0732">Signal</keyword>
<dbReference type="InterPro" id="IPR001314">
    <property type="entry name" value="Peptidase_S1A"/>
</dbReference>
<evidence type="ECO:0000259" key="15">
    <source>
        <dbReference type="PROSITE" id="PS51888"/>
    </source>
</evidence>
<dbReference type="InterPro" id="IPR043504">
    <property type="entry name" value="Peptidase_S1_PA_chymotrypsin"/>
</dbReference>
<dbReference type="PROSITE" id="PS00135">
    <property type="entry name" value="TRYPSIN_SER"/>
    <property type="match status" value="1"/>
</dbReference>
<keyword evidence="6 12" id="KW-0378">Hydrolase</keyword>
<dbReference type="GO" id="GO:0006508">
    <property type="term" value="P:proteolysis"/>
    <property type="evidence" value="ECO:0007669"/>
    <property type="project" value="UniProtKB-KW"/>
</dbReference>
<feature type="domain" description="Clip" evidence="15">
    <location>
        <begin position="34"/>
        <end position="87"/>
    </location>
</feature>
<dbReference type="AlphaFoldDB" id="A0AAG5CTH0"/>
<evidence type="ECO:0000313" key="16">
    <source>
        <dbReference type="EnsemblMetazoa" id="ENSAATROPP002110"/>
    </source>
</evidence>
<reference evidence="16" key="1">
    <citation type="submission" date="2024-04" db="UniProtKB">
        <authorList>
            <consortium name="EnsemblMetazoa"/>
        </authorList>
    </citation>
    <scope>IDENTIFICATION</scope>
    <source>
        <strain evidence="16">EBRO</strain>
    </source>
</reference>
<keyword evidence="10" id="KW-0325">Glycoprotein</keyword>
<evidence type="ECO:0000256" key="3">
    <source>
        <dbReference type="ARBA" id="ARBA00022588"/>
    </source>
</evidence>
<evidence type="ECO:0000256" key="1">
    <source>
        <dbReference type="ARBA" id="ARBA00004613"/>
    </source>
</evidence>